<evidence type="ECO:0000256" key="5">
    <source>
        <dbReference type="ARBA" id="ARBA00023134"/>
    </source>
</evidence>
<dbReference type="InterPro" id="IPR030388">
    <property type="entry name" value="G_ERA_dom"/>
</dbReference>
<dbReference type="GO" id="GO:0005525">
    <property type="term" value="F:GTP binding"/>
    <property type="evidence" value="ECO:0007669"/>
    <property type="project" value="UniProtKB-UniRule"/>
</dbReference>
<dbReference type="InterPro" id="IPR004044">
    <property type="entry name" value="KH_dom_type_2"/>
</dbReference>
<keyword evidence="5 6" id="KW-0342">GTP-binding</keyword>
<dbReference type="GO" id="GO:0000028">
    <property type="term" value="P:ribosomal small subunit assembly"/>
    <property type="evidence" value="ECO:0007669"/>
    <property type="project" value="TreeGrafter"/>
</dbReference>
<gene>
    <name evidence="6 11" type="primary">era</name>
    <name evidence="11" type="ORF">PZ740_07805</name>
</gene>
<proteinExistence type="inferred from homology"/>
<dbReference type="Gene3D" id="3.30.300.20">
    <property type="match status" value="1"/>
</dbReference>
<evidence type="ECO:0000259" key="10">
    <source>
        <dbReference type="PROSITE" id="PS51713"/>
    </source>
</evidence>
<evidence type="ECO:0000256" key="4">
    <source>
        <dbReference type="ARBA" id="ARBA00022884"/>
    </source>
</evidence>
<dbReference type="InterPro" id="IPR006073">
    <property type="entry name" value="GTP-bd"/>
</dbReference>
<comment type="subcellular location">
    <subcellularLocation>
        <location evidence="6">Cytoplasm</location>
    </subcellularLocation>
    <subcellularLocation>
        <location evidence="6">Cell membrane</location>
        <topology evidence="6">Peripheral membrane protein</topology>
    </subcellularLocation>
</comment>
<dbReference type="InterPro" id="IPR005662">
    <property type="entry name" value="GTPase_Era-like"/>
</dbReference>
<dbReference type="GO" id="GO:0003924">
    <property type="term" value="F:GTPase activity"/>
    <property type="evidence" value="ECO:0007669"/>
    <property type="project" value="UniProtKB-UniRule"/>
</dbReference>
<dbReference type="GO" id="GO:0043024">
    <property type="term" value="F:ribosomal small subunit binding"/>
    <property type="evidence" value="ECO:0007669"/>
    <property type="project" value="TreeGrafter"/>
</dbReference>
<keyword evidence="12" id="KW-1185">Reference proteome</keyword>
<comment type="subunit">
    <text evidence="6">Monomer.</text>
</comment>
<dbReference type="AlphaFoldDB" id="A0AAP3XQ23"/>
<dbReference type="PROSITE" id="PS51713">
    <property type="entry name" value="G_ERA"/>
    <property type="match status" value="1"/>
</dbReference>
<dbReference type="GO" id="GO:0005886">
    <property type="term" value="C:plasma membrane"/>
    <property type="evidence" value="ECO:0007669"/>
    <property type="project" value="UniProtKB-SubCell"/>
</dbReference>
<evidence type="ECO:0000256" key="7">
    <source>
        <dbReference type="PROSITE-ProRule" id="PRU01050"/>
    </source>
</evidence>
<keyword evidence="6" id="KW-0472">Membrane</keyword>
<feature type="region of interest" description="G1" evidence="7">
    <location>
        <begin position="23"/>
        <end position="30"/>
    </location>
</feature>
<dbReference type="PROSITE" id="PS50823">
    <property type="entry name" value="KH_TYPE_2"/>
    <property type="match status" value="1"/>
</dbReference>
<keyword evidence="6" id="KW-1003">Cell membrane</keyword>
<feature type="domain" description="KH type-2" evidence="9">
    <location>
        <begin position="215"/>
        <end position="293"/>
    </location>
</feature>
<dbReference type="SUPFAM" id="SSF54814">
    <property type="entry name" value="Prokaryotic type KH domain (KH-domain type II)"/>
    <property type="match status" value="1"/>
</dbReference>
<comment type="caution">
    <text evidence="11">The sequence shown here is derived from an EMBL/GenBank/DDBJ whole genome shotgun (WGS) entry which is preliminary data.</text>
</comment>
<accession>A0AAP3XQ23</accession>
<comment type="function">
    <text evidence="6">An essential GTPase that binds both GDP and GTP, with rapid nucleotide exchange. Plays a role in 16S rRNA processing and 30S ribosomal subunit biogenesis and possibly also in cell cycle regulation and energy metabolism.</text>
</comment>
<dbReference type="SUPFAM" id="SSF52540">
    <property type="entry name" value="P-loop containing nucleoside triphosphate hydrolases"/>
    <property type="match status" value="1"/>
</dbReference>
<dbReference type="Proteomes" id="UP001301140">
    <property type="component" value="Unassembled WGS sequence"/>
</dbReference>
<reference evidence="11 12" key="1">
    <citation type="submission" date="2023-03" db="EMBL/GenBank/DDBJ databases">
        <title>YIM 152171 draft genome.</title>
        <authorList>
            <person name="Yang Z."/>
        </authorList>
    </citation>
    <scope>NUCLEOTIDE SEQUENCE [LARGE SCALE GENOMIC DNA]</scope>
    <source>
        <strain evidence="11 12">YIM 152171</strain>
    </source>
</reference>
<name>A0AAP3XQ23_9PROT</name>
<dbReference type="RefSeq" id="WP_327788706.1">
    <property type="nucleotide sequence ID" value="NZ_JARGEQ010000082.1"/>
</dbReference>
<evidence type="ECO:0000256" key="6">
    <source>
        <dbReference type="HAMAP-Rule" id="MF_00367"/>
    </source>
</evidence>
<feature type="binding site" evidence="6">
    <location>
        <begin position="23"/>
        <end position="30"/>
    </location>
    <ligand>
        <name>GTP</name>
        <dbReference type="ChEBI" id="CHEBI:37565"/>
    </ligand>
</feature>
<feature type="region of interest" description="G4" evidence="7">
    <location>
        <begin position="134"/>
        <end position="137"/>
    </location>
</feature>
<dbReference type="Pfam" id="PF07650">
    <property type="entry name" value="KH_2"/>
    <property type="match status" value="1"/>
</dbReference>
<sequence length="311" mass="34560">MTEQQGMTGHQAPTRAGFVALVGAPNAGKSSLLNRLVGAKVSIVSPKVQTTRRRIIGITMVEGSQVMFVDTPGIFAPSKTKRLERAMVSAAWTGAGDADLVLLVVDAKRGLDGQTRHVLEGLRDVNRPIMLVLNKIDLVKRTTLLPLIAALNEAHRFEGTWLVSARTGDGCGEILKEVADRLPEGPFLFPEDQLSDLSNRAMAAELTREKVFLQLEEELPYSITVETDQWLESPDGEEIRIDQTVYVMRDGQKAIVLGKGGRQIRAIGEAARLELEETLGARVHLFLHVKVRERWLEDRERYREMGLDYPD</sequence>
<dbReference type="Gene3D" id="3.40.50.300">
    <property type="entry name" value="P-loop containing nucleotide triphosphate hydrolases"/>
    <property type="match status" value="1"/>
</dbReference>
<dbReference type="Pfam" id="PF01926">
    <property type="entry name" value="MMR_HSR1"/>
    <property type="match status" value="1"/>
</dbReference>
<feature type="binding site" evidence="6">
    <location>
        <begin position="70"/>
        <end position="74"/>
    </location>
    <ligand>
        <name>GTP</name>
        <dbReference type="ChEBI" id="CHEBI:37565"/>
    </ligand>
</feature>
<feature type="domain" description="Era-type G" evidence="10">
    <location>
        <begin position="15"/>
        <end position="184"/>
    </location>
</feature>
<organism evidence="11 12">
    <name type="scientific">Marinimicrococcus flavescens</name>
    <dbReference type="NCBI Taxonomy" id="3031815"/>
    <lineage>
        <taxon>Bacteria</taxon>
        <taxon>Pseudomonadati</taxon>
        <taxon>Pseudomonadota</taxon>
        <taxon>Alphaproteobacteria</taxon>
        <taxon>Geminicoccales</taxon>
        <taxon>Geminicoccaceae</taxon>
        <taxon>Marinimicrococcus</taxon>
    </lineage>
</organism>
<dbReference type="InterPro" id="IPR027417">
    <property type="entry name" value="P-loop_NTPase"/>
</dbReference>
<keyword evidence="3 6" id="KW-0547">Nucleotide-binding</keyword>
<dbReference type="InterPro" id="IPR005225">
    <property type="entry name" value="Small_GTP-bd"/>
</dbReference>
<feature type="binding site" evidence="6">
    <location>
        <begin position="134"/>
        <end position="137"/>
    </location>
    <ligand>
        <name>GTP</name>
        <dbReference type="ChEBI" id="CHEBI:37565"/>
    </ligand>
</feature>
<evidence type="ECO:0000259" key="9">
    <source>
        <dbReference type="PROSITE" id="PS50823"/>
    </source>
</evidence>
<dbReference type="NCBIfam" id="NF000908">
    <property type="entry name" value="PRK00089.1"/>
    <property type="match status" value="1"/>
</dbReference>
<dbReference type="CDD" id="cd22534">
    <property type="entry name" value="KH-II_Era"/>
    <property type="match status" value="1"/>
</dbReference>
<feature type="region of interest" description="G5" evidence="7">
    <location>
        <begin position="163"/>
        <end position="165"/>
    </location>
</feature>
<keyword evidence="6" id="KW-0963">Cytoplasm</keyword>
<evidence type="ECO:0000256" key="2">
    <source>
        <dbReference type="ARBA" id="ARBA00020484"/>
    </source>
</evidence>
<dbReference type="PRINTS" id="PR00326">
    <property type="entry name" value="GTP1OBG"/>
</dbReference>
<dbReference type="HAMAP" id="MF_00367">
    <property type="entry name" value="GTPase_Era"/>
    <property type="match status" value="1"/>
</dbReference>
<dbReference type="InterPro" id="IPR015946">
    <property type="entry name" value="KH_dom-like_a/b"/>
</dbReference>
<dbReference type="PANTHER" id="PTHR42698">
    <property type="entry name" value="GTPASE ERA"/>
    <property type="match status" value="1"/>
</dbReference>
<dbReference type="NCBIfam" id="TIGR00436">
    <property type="entry name" value="era"/>
    <property type="match status" value="1"/>
</dbReference>
<evidence type="ECO:0000256" key="1">
    <source>
        <dbReference type="ARBA" id="ARBA00007921"/>
    </source>
</evidence>
<protein>
    <recommendedName>
        <fullName evidence="2 6">GTPase Era</fullName>
    </recommendedName>
</protein>
<keyword evidence="6" id="KW-0699">rRNA-binding</keyword>
<evidence type="ECO:0000313" key="12">
    <source>
        <dbReference type="Proteomes" id="UP001301140"/>
    </source>
</evidence>
<feature type="region of interest" description="G3" evidence="7">
    <location>
        <begin position="70"/>
        <end position="73"/>
    </location>
</feature>
<dbReference type="InterPro" id="IPR009019">
    <property type="entry name" value="KH_sf_prok-type"/>
</dbReference>
<keyword evidence="4 6" id="KW-0694">RNA-binding</keyword>
<feature type="region of interest" description="G2" evidence="7">
    <location>
        <begin position="49"/>
        <end position="53"/>
    </location>
</feature>
<evidence type="ECO:0000256" key="8">
    <source>
        <dbReference type="RuleBase" id="RU003761"/>
    </source>
</evidence>
<evidence type="ECO:0000313" key="11">
    <source>
        <dbReference type="EMBL" id="MDF1586289.1"/>
    </source>
</evidence>
<dbReference type="CDD" id="cd04163">
    <property type="entry name" value="Era"/>
    <property type="match status" value="1"/>
</dbReference>
<dbReference type="NCBIfam" id="TIGR00231">
    <property type="entry name" value="small_GTP"/>
    <property type="match status" value="1"/>
</dbReference>
<evidence type="ECO:0000256" key="3">
    <source>
        <dbReference type="ARBA" id="ARBA00022741"/>
    </source>
</evidence>
<comment type="similarity">
    <text evidence="1 6 7 8">Belongs to the TRAFAC class TrmE-Era-EngA-EngB-Septin-like GTPase superfamily. Era GTPase family.</text>
</comment>
<dbReference type="GO" id="GO:0005829">
    <property type="term" value="C:cytosol"/>
    <property type="evidence" value="ECO:0007669"/>
    <property type="project" value="TreeGrafter"/>
</dbReference>
<dbReference type="GO" id="GO:0070181">
    <property type="term" value="F:small ribosomal subunit rRNA binding"/>
    <property type="evidence" value="ECO:0007669"/>
    <property type="project" value="UniProtKB-UniRule"/>
</dbReference>
<keyword evidence="6" id="KW-0690">Ribosome biogenesis</keyword>
<dbReference type="EMBL" id="JARGEQ010000082">
    <property type="protein sequence ID" value="MDF1586289.1"/>
    <property type="molecule type" value="Genomic_DNA"/>
</dbReference>
<dbReference type="PANTHER" id="PTHR42698:SF1">
    <property type="entry name" value="GTPASE ERA, MITOCHONDRIAL"/>
    <property type="match status" value="1"/>
</dbReference>